<sequence>MVLLAVCAIAAKFYAAERLDELGDGHVLGAGNEWAQMAHRHLYEAVQAPSTDMIMTAVLLHEHALRIGNYAAAFVITGLAVRLAQALRLNLEQQNTRGNSDAPPCAYESCRRLMWSVYIMDAWVGSGVDELTLLSDKNIKIELPVSEMDFVLENTKMPTGNPTSEEETRNLDLEAHFATLVGLRQRVLWYILLTMRMWERIIKNLDSTQEPWLAQSEWSVIREELLRWNHGLPVNLGLTRSSIQKRKISGQHGALLHLHLTYHQTFYDLTRIGMPGLMRIKTPVVFPPEQGDFVRGLQDQCFEHGLAVSSIFDEALRHGMEAFADTWLCVVAHDVSRMLIHFLVNKFGSGFLRDEASMAREVEAAVRANASALDRMIHIMALARPLLEAVIADLEMNGLEVPPDLAQKFHRADVRRRGSAVQLPSSSSQSNWGAGTLSQQGPENVLAPLAIFRMARKDIAENRVHGRPEDMSNPARLDKSPNETEVAAATAAQQPPFTWMQLTSQRPLTTSHTADAQSECMASPIEFNQLPMGFDDLQVYMTAPLMMDGYLERTMHGSTMDGGNSFATAHWPGWS</sequence>
<dbReference type="Pfam" id="PF04082">
    <property type="entry name" value="Fungal_trans"/>
    <property type="match status" value="1"/>
</dbReference>
<dbReference type="RefSeq" id="XP_018707680.1">
    <property type="nucleotide sequence ID" value="XM_018844914.1"/>
</dbReference>
<evidence type="ECO:0000256" key="6">
    <source>
        <dbReference type="SAM" id="MobiDB-lite"/>
    </source>
</evidence>
<dbReference type="PANTHER" id="PTHR47338:SF7">
    <property type="entry name" value="ZN(II)2CYS6 TRANSCRIPTION FACTOR (EUROFUNG)"/>
    <property type="match status" value="1"/>
</dbReference>
<keyword evidence="4" id="KW-0804">Transcription</keyword>
<dbReference type="GO" id="GO:0008270">
    <property type="term" value="F:zinc ion binding"/>
    <property type="evidence" value="ECO:0007669"/>
    <property type="project" value="InterPro"/>
</dbReference>
<evidence type="ECO:0000256" key="1">
    <source>
        <dbReference type="ARBA" id="ARBA00004123"/>
    </source>
</evidence>
<protein>
    <submittedName>
        <fullName evidence="8">Transcription factor</fullName>
    </submittedName>
</protein>
<evidence type="ECO:0000256" key="5">
    <source>
        <dbReference type="ARBA" id="ARBA00023242"/>
    </source>
</evidence>
<dbReference type="EMBL" id="AZHB01000002">
    <property type="protein sequence ID" value="OAA72234.1"/>
    <property type="molecule type" value="Genomic_DNA"/>
</dbReference>
<keyword evidence="3" id="KW-0805">Transcription regulation</keyword>
<evidence type="ECO:0000256" key="2">
    <source>
        <dbReference type="ARBA" id="ARBA00022723"/>
    </source>
</evidence>
<evidence type="ECO:0000256" key="4">
    <source>
        <dbReference type="ARBA" id="ARBA00023163"/>
    </source>
</evidence>
<keyword evidence="9" id="KW-1185">Reference proteome</keyword>
<accession>A0A162LL75</accession>
<dbReference type="CDD" id="cd12148">
    <property type="entry name" value="fungal_TF_MHR"/>
    <property type="match status" value="1"/>
</dbReference>
<keyword evidence="2" id="KW-0479">Metal-binding</keyword>
<evidence type="ECO:0000259" key="7">
    <source>
        <dbReference type="SMART" id="SM00906"/>
    </source>
</evidence>
<organism evidence="8 9">
    <name type="scientific">Cordyceps fumosorosea (strain ARSEF 2679)</name>
    <name type="common">Isaria fumosorosea</name>
    <dbReference type="NCBI Taxonomy" id="1081104"/>
    <lineage>
        <taxon>Eukaryota</taxon>
        <taxon>Fungi</taxon>
        <taxon>Dikarya</taxon>
        <taxon>Ascomycota</taxon>
        <taxon>Pezizomycotina</taxon>
        <taxon>Sordariomycetes</taxon>
        <taxon>Hypocreomycetidae</taxon>
        <taxon>Hypocreales</taxon>
        <taxon>Cordycipitaceae</taxon>
        <taxon>Cordyceps</taxon>
    </lineage>
</organism>
<dbReference type="GO" id="GO:0005634">
    <property type="term" value="C:nucleus"/>
    <property type="evidence" value="ECO:0007669"/>
    <property type="project" value="UniProtKB-SubCell"/>
</dbReference>
<dbReference type="OrthoDB" id="2563500at2759"/>
<dbReference type="SMART" id="SM00906">
    <property type="entry name" value="Fungal_trans"/>
    <property type="match status" value="1"/>
</dbReference>
<gene>
    <name evidence="8" type="ORF">ISF_01307</name>
</gene>
<dbReference type="GeneID" id="30017599"/>
<keyword evidence="5" id="KW-0539">Nucleus</keyword>
<reference evidence="8 9" key="1">
    <citation type="journal article" date="2016" name="Genome Biol. Evol.">
        <title>Divergent and convergent evolution of fungal pathogenicity.</title>
        <authorList>
            <person name="Shang Y."/>
            <person name="Xiao G."/>
            <person name="Zheng P."/>
            <person name="Cen K."/>
            <person name="Zhan S."/>
            <person name="Wang C."/>
        </authorList>
    </citation>
    <scope>NUCLEOTIDE SEQUENCE [LARGE SCALE GENOMIC DNA]</scope>
    <source>
        <strain evidence="8 9">ARSEF 2679</strain>
    </source>
</reference>
<evidence type="ECO:0000313" key="9">
    <source>
        <dbReference type="Proteomes" id="UP000076744"/>
    </source>
</evidence>
<dbReference type="GO" id="GO:0003677">
    <property type="term" value="F:DNA binding"/>
    <property type="evidence" value="ECO:0007669"/>
    <property type="project" value="InterPro"/>
</dbReference>
<dbReference type="GO" id="GO:0000981">
    <property type="term" value="F:DNA-binding transcription factor activity, RNA polymerase II-specific"/>
    <property type="evidence" value="ECO:0007669"/>
    <property type="project" value="InterPro"/>
</dbReference>
<comment type="subcellular location">
    <subcellularLocation>
        <location evidence="1">Nucleus</location>
    </subcellularLocation>
</comment>
<proteinExistence type="predicted"/>
<dbReference type="GO" id="GO:0006351">
    <property type="term" value="P:DNA-templated transcription"/>
    <property type="evidence" value="ECO:0007669"/>
    <property type="project" value="InterPro"/>
</dbReference>
<dbReference type="InterPro" id="IPR007219">
    <property type="entry name" value="XnlR_reg_dom"/>
</dbReference>
<name>A0A162LL75_CORFA</name>
<feature type="domain" description="Xylanolytic transcriptional activator regulatory" evidence="7">
    <location>
        <begin position="73"/>
        <end position="150"/>
    </location>
</feature>
<dbReference type="PANTHER" id="PTHR47338">
    <property type="entry name" value="ZN(II)2CYS6 TRANSCRIPTION FACTOR (EUROFUNG)-RELATED"/>
    <property type="match status" value="1"/>
</dbReference>
<dbReference type="InterPro" id="IPR050815">
    <property type="entry name" value="TF_fung"/>
</dbReference>
<evidence type="ECO:0000313" key="8">
    <source>
        <dbReference type="EMBL" id="OAA72234.1"/>
    </source>
</evidence>
<comment type="caution">
    <text evidence="8">The sequence shown here is derived from an EMBL/GenBank/DDBJ whole genome shotgun (WGS) entry which is preliminary data.</text>
</comment>
<dbReference type="Proteomes" id="UP000076744">
    <property type="component" value="Unassembled WGS sequence"/>
</dbReference>
<evidence type="ECO:0000256" key="3">
    <source>
        <dbReference type="ARBA" id="ARBA00023015"/>
    </source>
</evidence>
<feature type="region of interest" description="Disordered" evidence="6">
    <location>
        <begin position="417"/>
        <end position="439"/>
    </location>
</feature>
<dbReference type="STRING" id="1081104.A0A162LL75"/>
<dbReference type="AlphaFoldDB" id="A0A162LL75"/>